<evidence type="ECO:0000313" key="11">
    <source>
        <dbReference type="Proteomes" id="UP000321547"/>
    </source>
</evidence>
<dbReference type="InterPro" id="IPR052518">
    <property type="entry name" value="CHR_Transporter"/>
</dbReference>
<dbReference type="GO" id="GO:0005886">
    <property type="term" value="C:plasma membrane"/>
    <property type="evidence" value="ECO:0007669"/>
    <property type="project" value="UniProtKB-SubCell"/>
</dbReference>
<evidence type="ECO:0000256" key="6">
    <source>
        <dbReference type="ARBA" id="ARBA00023136"/>
    </source>
</evidence>
<sequence length="181" mass="19653">MQVLLDLFITFAKIGAITFGGGYAMLPILQREVVEKKQWVTNEDVMDYYAIGQTTPGIIAINTATFIGQKTKGTFGGIAATLGVVFPSLIIISIIAYFLNAVSDSALLSSAFSGIRVSVYILILQAVLKLWKKAVIDRVGLIIFTIVFLLAVITSYSPVYFVVFAGVLGVISFRFLNKAVK</sequence>
<proteinExistence type="inferred from homology"/>
<dbReference type="PANTHER" id="PTHR43663:SF1">
    <property type="entry name" value="CHROMATE TRANSPORTER"/>
    <property type="match status" value="1"/>
</dbReference>
<keyword evidence="5 7" id="KW-1133">Transmembrane helix</keyword>
<accession>A0A1I5NWH5</accession>
<comment type="similarity">
    <text evidence="2">Belongs to the chromate ion transporter (CHR) (TC 2.A.51) family.</text>
</comment>
<comment type="subcellular location">
    <subcellularLocation>
        <location evidence="1">Cell membrane</location>
        <topology evidence="1">Multi-pass membrane protein</topology>
    </subcellularLocation>
</comment>
<dbReference type="OrthoDB" id="9027281at2"/>
<protein>
    <submittedName>
        <fullName evidence="9">Chromate transporter</fullName>
    </submittedName>
</protein>
<evidence type="ECO:0000313" key="9">
    <source>
        <dbReference type="EMBL" id="SFP26139.1"/>
    </source>
</evidence>
<dbReference type="EMBL" id="FOXC01000011">
    <property type="protein sequence ID" value="SFP26139.1"/>
    <property type="molecule type" value="Genomic_DNA"/>
</dbReference>
<evidence type="ECO:0000256" key="5">
    <source>
        <dbReference type="ARBA" id="ARBA00022989"/>
    </source>
</evidence>
<dbReference type="RefSeq" id="WP_089831326.1">
    <property type="nucleotide sequence ID" value="NZ_BJWI01000010.1"/>
</dbReference>
<dbReference type="Proteomes" id="UP000242243">
    <property type="component" value="Unassembled WGS sequence"/>
</dbReference>
<dbReference type="STRING" id="306540.SAMN05421839_11163"/>
<reference evidence="8 11" key="2">
    <citation type="submission" date="2019-07" db="EMBL/GenBank/DDBJ databases">
        <title>Whole genome shotgun sequence of Halolactibacillus halophilus NBRC 100868.</title>
        <authorList>
            <person name="Hosoyama A."/>
            <person name="Uohara A."/>
            <person name="Ohji S."/>
            <person name="Ichikawa N."/>
        </authorList>
    </citation>
    <scope>NUCLEOTIDE SEQUENCE [LARGE SCALE GENOMIC DNA]</scope>
    <source>
        <strain evidence="8 11">NBRC 100868</strain>
    </source>
</reference>
<name>A0A1I5NWH5_9BACI</name>
<feature type="transmembrane region" description="Helical" evidence="7">
    <location>
        <begin position="159"/>
        <end position="176"/>
    </location>
</feature>
<dbReference type="Pfam" id="PF02417">
    <property type="entry name" value="Chromate_transp"/>
    <property type="match status" value="1"/>
</dbReference>
<dbReference type="GO" id="GO:0015109">
    <property type="term" value="F:chromate transmembrane transporter activity"/>
    <property type="evidence" value="ECO:0007669"/>
    <property type="project" value="InterPro"/>
</dbReference>
<evidence type="ECO:0000256" key="7">
    <source>
        <dbReference type="SAM" id="Phobius"/>
    </source>
</evidence>
<evidence type="ECO:0000256" key="3">
    <source>
        <dbReference type="ARBA" id="ARBA00022475"/>
    </source>
</evidence>
<organism evidence="9 10">
    <name type="scientific">Halolactibacillus halophilus</name>
    <dbReference type="NCBI Taxonomy" id="306540"/>
    <lineage>
        <taxon>Bacteria</taxon>
        <taxon>Bacillati</taxon>
        <taxon>Bacillota</taxon>
        <taxon>Bacilli</taxon>
        <taxon>Bacillales</taxon>
        <taxon>Bacillaceae</taxon>
        <taxon>Halolactibacillus</taxon>
    </lineage>
</organism>
<evidence type="ECO:0000256" key="2">
    <source>
        <dbReference type="ARBA" id="ARBA00005262"/>
    </source>
</evidence>
<feature type="transmembrane region" description="Helical" evidence="7">
    <location>
        <begin position="135"/>
        <end position="153"/>
    </location>
</feature>
<feature type="transmembrane region" description="Helical" evidence="7">
    <location>
        <begin position="75"/>
        <end position="99"/>
    </location>
</feature>
<feature type="transmembrane region" description="Helical" evidence="7">
    <location>
        <begin position="7"/>
        <end position="28"/>
    </location>
</feature>
<dbReference type="InterPro" id="IPR003370">
    <property type="entry name" value="Chromate_transpt"/>
</dbReference>
<gene>
    <name evidence="8" type="ORF">HHA03_10120</name>
    <name evidence="9" type="ORF">SAMN05421839_11163</name>
</gene>
<reference evidence="9 10" key="1">
    <citation type="submission" date="2016-10" db="EMBL/GenBank/DDBJ databases">
        <authorList>
            <person name="de Groot N.N."/>
        </authorList>
    </citation>
    <scope>NUCLEOTIDE SEQUENCE [LARGE SCALE GENOMIC DNA]</scope>
    <source>
        <strain evidence="9 10">DSM 17073</strain>
    </source>
</reference>
<dbReference type="AlphaFoldDB" id="A0A1I5NWH5"/>
<evidence type="ECO:0000313" key="10">
    <source>
        <dbReference type="Proteomes" id="UP000242243"/>
    </source>
</evidence>
<dbReference type="Proteomes" id="UP000321547">
    <property type="component" value="Unassembled WGS sequence"/>
</dbReference>
<evidence type="ECO:0000256" key="1">
    <source>
        <dbReference type="ARBA" id="ARBA00004651"/>
    </source>
</evidence>
<keyword evidence="3" id="KW-1003">Cell membrane</keyword>
<feature type="transmembrane region" description="Helical" evidence="7">
    <location>
        <begin position="105"/>
        <end position="128"/>
    </location>
</feature>
<keyword evidence="4 7" id="KW-0812">Transmembrane</keyword>
<keyword evidence="6 7" id="KW-0472">Membrane</keyword>
<dbReference type="PANTHER" id="PTHR43663">
    <property type="entry name" value="CHROMATE TRANSPORT PROTEIN-RELATED"/>
    <property type="match status" value="1"/>
</dbReference>
<keyword evidence="11" id="KW-1185">Reference proteome</keyword>
<feature type="transmembrane region" description="Helical" evidence="7">
    <location>
        <begin position="48"/>
        <end position="68"/>
    </location>
</feature>
<evidence type="ECO:0000313" key="8">
    <source>
        <dbReference type="EMBL" id="GEM01480.1"/>
    </source>
</evidence>
<dbReference type="EMBL" id="BJWI01000010">
    <property type="protein sequence ID" value="GEM01480.1"/>
    <property type="molecule type" value="Genomic_DNA"/>
</dbReference>
<evidence type="ECO:0000256" key="4">
    <source>
        <dbReference type="ARBA" id="ARBA00022692"/>
    </source>
</evidence>